<dbReference type="RefSeq" id="WP_273924544.1">
    <property type="nucleotide sequence ID" value="NZ_JAQSIO010000001.1"/>
</dbReference>
<evidence type="ECO:0000256" key="7">
    <source>
        <dbReference type="ARBA" id="ARBA00023143"/>
    </source>
</evidence>
<accession>A0ABT5M8S9</accession>
<keyword evidence="11" id="KW-0966">Cell projection</keyword>
<keyword evidence="8 9" id="KW-0998">Cell outer membrane</keyword>
<dbReference type="PANTHER" id="PTHR34933:SF3">
    <property type="entry name" value="FLAGELLAR L-RING PROTEIN"/>
    <property type="match status" value="1"/>
</dbReference>
<dbReference type="EMBL" id="JAQSIO010000001">
    <property type="protein sequence ID" value="MDD0813008.1"/>
    <property type="molecule type" value="Genomic_DNA"/>
</dbReference>
<gene>
    <name evidence="9" type="primary">flgH</name>
    <name evidence="11" type="ORF">PSQ39_00030</name>
</gene>
<keyword evidence="11" id="KW-0969">Cilium</keyword>
<evidence type="ECO:0000256" key="5">
    <source>
        <dbReference type="ARBA" id="ARBA00022729"/>
    </source>
</evidence>
<dbReference type="HAMAP" id="MF_00415">
    <property type="entry name" value="FlgH"/>
    <property type="match status" value="1"/>
</dbReference>
<evidence type="ECO:0000256" key="4">
    <source>
        <dbReference type="ARBA" id="ARBA00011439"/>
    </source>
</evidence>
<proteinExistence type="inferred from homology"/>
<dbReference type="InterPro" id="IPR000527">
    <property type="entry name" value="Flag_Lring"/>
</dbReference>
<dbReference type="PANTHER" id="PTHR34933">
    <property type="entry name" value="FLAGELLAR L-RING PROTEIN"/>
    <property type="match status" value="1"/>
</dbReference>
<name>A0ABT5M8S9_9BURK</name>
<evidence type="ECO:0000256" key="9">
    <source>
        <dbReference type="HAMAP-Rule" id="MF_00415"/>
    </source>
</evidence>
<comment type="caution">
    <text evidence="11">The sequence shown here is derived from an EMBL/GenBank/DDBJ whole genome shotgun (WGS) entry which is preliminary data.</text>
</comment>
<evidence type="ECO:0000256" key="2">
    <source>
        <dbReference type="ARBA" id="ARBA00004370"/>
    </source>
</evidence>
<reference evidence="11 12" key="1">
    <citation type="submission" date="2023-02" db="EMBL/GenBank/DDBJ databases">
        <title>Bacterial whole genome sequence for Curvibacter sp. HBC28.</title>
        <authorList>
            <person name="Le V."/>
            <person name="Ko S.-R."/>
            <person name="Ahn C.-Y."/>
            <person name="Oh H.-M."/>
        </authorList>
    </citation>
    <scope>NUCLEOTIDE SEQUENCE [LARGE SCALE GENOMIC DNA]</scope>
    <source>
        <strain evidence="11 12">HBC28</strain>
    </source>
</reference>
<dbReference type="Proteomes" id="UP001528672">
    <property type="component" value="Unassembled WGS sequence"/>
</dbReference>
<keyword evidence="11" id="KW-0282">Flagellum</keyword>
<comment type="similarity">
    <text evidence="3 9">Belongs to the FlgH family.</text>
</comment>
<evidence type="ECO:0000313" key="11">
    <source>
        <dbReference type="EMBL" id="MDD0813008.1"/>
    </source>
</evidence>
<comment type="subcellular location">
    <subcellularLocation>
        <location evidence="9">Cell outer membrane</location>
    </subcellularLocation>
    <subcellularLocation>
        <location evidence="9">Bacterial flagellum basal body</location>
    </subcellularLocation>
    <subcellularLocation>
        <location evidence="2">Membrane</location>
    </subcellularLocation>
</comment>
<evidence type="ECO:0000313" key="12">
    <source>
        <dbReference type="Proteomes" id="UP001528672"/>
    </source>
</evidence>
<evidence type="ECO:0000256" key="1">
    <source>
        <dbReference type="ARBA" id="ARBA00002591"/>
    </source>
</evidence>
<keyword evidence="5" id="KW-0732">Signal</keyword>
<evidence type="ECO:0000256" key="6">
    <source>
        <dbReference type="ARBA" id="ARBA00023136"/>
    </source>
</evidence>
<organism evidence="11 12">
    <name type="scientific">Curvibacter microcysteis</name>
    <dbReference type="NCBI Taxonomy" id="3026419"/>
    <lineage>
        <taxon>Bacteria</taxon>
        <taxon>Pseudomonadati</taxon>
        <taxon>Pseudomonadota</taxon>
        <taxon>Betaproteobacteria</taxon>
        <taxon>Burkholderiales</taxon>
        <taxon>Comamonadaceae</taxon>
        <taxon>Curvibacter</taxon>
    </lineage>
</organism>
<evidence type="ECO:0000256" key="3">
    <source>
        <dbReference type="ARBA" id="ARBA00006929"/>
    </source>
</evidence>
<comment type="function">
    <text evidence="1 9">Assembles around the rod to form the L-ring and probably protects the motor/basal body from shearing forces during rotation.</text>
</comment>
<evidence type="ECO:0000256" key="8">
    <source>
        <dbReference type="ARBA" id="ARBA00023237"/>
    </source>
</evidence>
<feature type="region of interest" description="Disordered" evidence="10">
    <location>
        <begin position="1"/>
        <end position="26"/>
    </location>
</feature>
<dbReference type="Pfam" id="PF02107">
    <property type="entry name" value="FlgH"/>
    <property type="match status" value="1"/>
</dbReference>
<keyword evidence="12" id="KW-1185">Reference proteome</keyword>
<sequence>MTPNQPLSLNPLRTAAPPTRPRATRARRAPAWRLAAATLCLAGAALQGCSSPPVSTVTGPMSALPAPAPLNLERVNNGSLFQPGMTSASMFMDRRKPRSIGDTLKVDISESINASNALSTDNSRDNAMAVKGPGVKGVGSGIIRSLLNLDASASGSDSYKGTGKTTDSSSFTGQLAATVINVLPNGNLVVAGERSVALNGGVRTLRFSGVVDPKDLKSGNVVASSDVVNARLEMAGQGDVSEAAQRNWLQRVLTNSLSVW</sequence>
<protein>
    <recommendedName>
        <fullName evidence="9">Flagellar L-ring protein</fullName>
    </recommendedName>
    <alternativeName>
        <fullName evidence="9">Basal body L-ring protein</fullName>
    </alternativeName>
</protein>
<keyword evidence="6 9" id="KW-0472">Membrane</keyword>
<evidence type="ECO:0000256" key="10">
    <source>
        <dbReference type="SAM" id="MobiDB-lite"/>
    </source>
</evidence>
<dbReference type="PRINTS" id="PR01008">
    <property type="entry name" value="FLGLRINGFLGH"/>
</dbReference>
<keyword evidence="7 9" id="KW-0975">Bacterial flagellum</keyword>
<comment type="subunit">
    <text evidence="4 9">The basal body constitutes a major portion of the flagellar organelle and consists of four rings (L,P,S, and M) mounted on a central rod.</text>
</comment>